<proteinExistence type="predicted"/>
<dbReference type="STRING" id="555875.SAMN04488124_3105"/>
<dbReference type="EMBL" id="FOYS01000005">
    <property type="protein sequence ID" value="SFR64853.1"/>
    <property type="molecule type" value="Genomic_DNA"/>
</dbReference>
<evidence type="ECO:0000313" key="1">
    <source>
        <dbReference type="EMBL" id="SFR64853.1"/>
    </source>
</evidence>
<reference evidence="2" key="1">
    <citation type="submission" date="2016-10" db="EMBL/GenBank/DDBJ databases">
        <authorList>
            <person name="Varghese N."/>
            <person name="Submissions S."/>
        </authorList>
    </citation>
    <scope>NUCLEOTIDE SEQUENCE [LARGE SCALE GENOMIC DNA]</scope>
    <source>
        <strain evidence="2">CGMCC 1.8711</strain>
    </source>
</reference>
<evidence type="ECO:0000313" key="2">
    <source>
        <dbReference type="Proteomes" id="UP000243250"/>
    </source>
</evidence>
<gene>
    <name evidence="1" type="ORF">SAMN04488124_3105</name>
</gene>
<accession>A0A1I6IDU1</accession>
<dbReference type="AlphaFoldDB" id="A0A1I6IDU1"/>
<dbReference type="Proteomes" id="UP000243250">
    <property type="component" value="Unassembled WGS sequence"/>
</dbReference>
<organism evidence="1 2">
    <name type="scientific">Halogeometricum limi</name>
    <dbReference type="NCBI Taxonomy" id="555875"/>
    <lineage>
        <taxon>Archaea</taxon>
        <taxon>Methanobacteriati</taxon>
        <taxon>Methanobacteriota</taxon>
        <taxon>Stenosarchaea group</taxon>
        <taxon>Halobacteria</taxon>
        <taxon>Halobacteriales</taxon>
        <taxon>Haloferacaceae</taxon>
        <taxon>Halogeometricum</taxon>
    </lineage>
</organism>
<sequence>MELMRAYNRRLLDKYLQHYFTAEERQKVLHDTPVEAFQLDL</sequence>
<name>A0A1I6IDU1_9EURY</name>
<protein>
    <submittedName>
        <fullName evidence="1">Uncharacterized protein</fullName>
    </submittedName>
</protein>
<keyword evidence="2" id="KW-1185">Reference proteome</keyword>